<evidence type="ECO:0000313" key="1">
    <source>
        <dbReference type="EMBL" id="RZM72368.1"/>
    </source>
</evidence>
<dbReference type="Proteomes" id="UP000292345">
    <property type="component" value="Unassembled WGS sequence"/>
</dbReference>
<accession>A0A4Q7DZN0</accession>
<dbReference type="EMBL" id="PPUZ01000099">
    <property type="protein sequence ID" value="RZM72368.1"/>
    <property type="molecule type" value="Genomic_DNA"/>
</dbReference>
<sequence length="64" mass="7051">MAGTLILVVMINELHIMKAAVGVLLHFENALAHKFKCNGWSRLNLRLNNNEGVGSTSLPYTLTD</sequence>
<dbReference type="AlphaFoldDB" id="A0A4Q7DZN0"/>
<proteinExistence type="predicted"/>
<protein>
    <submittedName>
        <fullName evidence="1">Uncharacterized protein</fullName>
    </submittedName>
</protein>
<comment type="caution">
    <text evidence="1">The sequence shown here is derived from an EMBL/GenBank/DDBJ whole genome shotgun (WGS) entry which is preliminary data.</text>
</comment>
<evidence type="ECO:0000313" key="2">
    <source>
        <dbReference type="Proteomes" id="UP000292345"/>
    </source>
</evidence>
<name>A0A4Q7DZN0_9GAMM</name>
<gene>
    <name evidence="1" type="ORF">C3B51_22065</name>
</gene>
<reference evidence="1 2" key="1">
    <citation type="submission" date="2018-01" db="EMBL/GenBank/DDBJ databases">
        <title>Co-occurrence of chitin degradation, pigmentation and bioactivity in marine Pseudoalteromonas.</title>
        <authorList>
            <person name="Paulsen S."/>
            <person name="Gram L."/>
            <person name="Machado H."/>
        </authorList>
    </citation>
    <scope>NUCLEOTIDE SEQUENCE [LARGE SCALE GENOMIC DNA]</scope>
    <source>
        <strain evidence="1 2">S1946</strain>
    </source>
</reference>
<organism evidence="1 2">
    <name type="scientific">Pseudoalteromonas rubra</name>
    <dbReference type="NCBI Taxonomy" id="43658"/>
    <lineage>
        <taxon>Bacteria</taxon>
        <taxon>Pseudomonadati</taxon>
        <taxon>Pseudomonadota</taxon>
        <taxon>Gammaproteobacteria</taxon>
        <taxon>Alteromonadales</taxon>
        <taxon>Pseudoalteromonadaceae</taxon>
        <taxon>Pseudoalteromonas</taxon>
    </lineage>
</organism>